<evidence type="ECO:0000313" key="7">
    <source>
        <dbReference type="EMBL" id="KAF2867550.1"/>
    </source>
</evidence>
<organism evidence="7 8">
    <name type="scientific">Massariosphaeria phaeospora</name>
    <dbReference type="NCBI Taxonomy" id="100035"/>
    <lineage>
        <taxon>Eukaryota</taxon>
        <taxon>Fungi</taxon>
        <taxon>Dikarya</taxon>
        <taxon>Ascomycota</taxon>
        <taxon>Pezizomycotina</taxon>
        <taxon>Dothideomycetes</taxon>
        <taxon>Pleosporomycetidae</taxon>
        <taxon>Pleosporales</taxon>
        <taxon>Pleosporales incertae sedis</taxon>
        <taxon>Massariosphaeria</taxon>
    </lineage>
</organism>
<comment type="cofactor">
    <cofactor evidence="1">
        <name>FAD</name>
        <dbReference type="ChEBI" id="CHEBI:57692"/>
    </cofactor>
</comment>
<evidence type="ECO:0000259" key="6">
    <source>
        <dbReference type="Pfam" id="PF01494"/>
    </source>
</evidence>
<dbReference type="Proteomes" id="UP000481861">
    <property type="component" value="Unassembled WGS sequence"/>
</dbReference>
<evidence type="ECO:0000313" key="8">
    <source>
        <dbReference type="Proteomes" id="UP000481861"/>
    </source>
</evidence>
<accession>A0A7C8I822</accession>
<keyword evidence="8" id="KW-1185">Reference proteome</keyword>
<proteinExistence type="predicted"/>
<evidence type="ECO:0000256" key="2">
    <source>
        <dbReference type="ARBA" id="ARBA00022630"/>
    </source>
</evidence>
<keyword evidence="3" id="KW-0274">FAD</keyword>
<keyword evidence="4" id="KW-0560">Oxidoreductase</keyword>
<dbReference type="AlphaFoldDB" id="A0A7C8I822"/>
<dbReference type="InterPro" id="IPR036188">
    <property type="entry name" value="FAD/NAD-bd_sf"/>
</dbReference>
<keyword evidence="5" id="KW-0503">Monooxygenase</keyword>
<dbReference type="InterPro" id="IPR002938">
    <property type="entry name" value="FAD-bd"/>
</dbReference>
<dbReference type="OrthoDB" id="47494at2759"/>
<dbReference type="Pfam" id="PF01494">
    <property type="entry name" value="FAD_binding_3"/>
    <property type="match status" value="2"/>
</dbReference>
<keyword evidence="2" id="KW-0285">Flavoprotein</keyword>
<dbReference type="SUPFAM" id="SSF51905">
    <property type="entry name" value="FAD/NAD(P)-binding domain"/>
    <property type="match status" value="1"/>
</dbReference>
<evidence type="ECO:0000256" key="1">
    <source>
        <dbReference type="ARBA" id="ARBA00001974"/>
    </source>
</evidence>
<dbReference type="GO" id="GO:0004497">
    <property type="term" value="F:monooxygenase activity"/>
    <property type="evidence" value="ECO:0007669"/>
    <property type="project" value="UniProtKB-KW"/>
</dbReference>
<dbReference type="GO" id="GO:0071949">
    <property type="term" value="F:FAD binding"/>
    <property type="evidence" value="ECO:0007669"/>
    <property type="project" value="InterPro"/>
</dbReference>
<dbReference type="EMBL" id="JAADJZ010000023">
    <property type="protein sequence ID" value="KAF2867550.1"/>
    <property type="molecule type" value="Genomic_DNA"/>
</dbReference>
<feature type="domain" description="FAD-binding" evidence="6">
    <location>
        <begin position="325"/>
        <end position="385"/>
    </location>
</feature>
<evidence type="ECO:0000256" key="4">
    <source>
        <dbReference type="ARBA" id="ARBA00023002"/>
    </source>
</evidence>
<dbReference type="PANTHER" id="PTHR47178:SF5">
    <property type="entry name" value="FAD-BINDING DOMAIN-CONTAINING PROTEIN"/>
    <property type="match status" value="1"/>
</dbReference>
<dbReference type="Gene3D" id="3.50.50.60">
    <property type="entry name" value="FAD/NAD(P)-binding domain"/>
    <property type="match status" value="1"/>
</dbReference>
<evidence type="ECO:0000256" key="5">
    <source>
        <dbReference type="ARBA" id="ARBA00023033"/>
    </source>
</evidence>
<feature type="domain" description="FAD-binding" evidence="6">
    <location>
        <begin position="10"/>
        <end position="172"/>
    </location>
</feature>
<dbReference type="PANTHER" id="PTHR47178">
    <property type="entry name" value="MONOOXYGENASE, FAD-BINDING"/>
    <property type="match status" value="1"/>
</dbReference>
<evidence type="ECO:0000256" key="3">
    <source>
        <dbReference type="ARBA" id="ARBA00022827"/>
    </source>
</evidence>
<sequence length="408" mass="45181">MAQSEPSPTTKVLIAGAGLSGLFLAQGLRKYNVDFQIFEQDPTPDMRSQGYRIKIFPDGVANMKYLLDDGIWQQFTETVADTVMGESALNAIDASFISSRKLRGPVPFTVDRGVLRRTLLKGLEGKISWGKKYAHHTIENDKVTVEFEDGTSEVGSLLVGADGSRSRVRQQMVPDYRVMDAEGICLYGRTELTPELQSRITPKVTKWLTLCRDIAGLIQQIIFDSELPVTMFIEKMHFPHRDIHPELPEDYMYFSMLLPSRLLGPTPELLAQALKAPPHELGLQLSEEWDPSIRCLLELQDPTAAAVLQVATTTPDIPVWTPNEHVTLLGDSIHLMSPAGGVGAGTALMDAASLTKILTQGPATAEKIGTYEAEMRKYAKVALERSFRGGKTIFGQPDFENCKEVKME</sequence>
<comment type="caution">
    <text evidence="7">The sequence shown here is derived from an EMBL/GenBank/DDBJ whole genome shotgun (WGS) entry which is preliminary data.</text>
</comment>
<reference evidence="7 8" key="1">
    <citation type="submission" date="2020-01" db="EMBL/GenBank/DDBJ databases">
        <authorList>
            <consortium name="DOE Joint Genome Institute"/>
            <person name="Haridas S."/>
            <person name="Albert R."/>
            <person name="Binder M."/>
            <person name="Bloem J."/>
            <person name="Labutti K."/>
            <person name="Salamov A."/>
            <person name="Andreopoulos B."/>
            <person name="Baker S.E."/>
            <person name="Barry K."/>
            <person name="Bills G."/>
            <person name="Bluhm B.H."/>
            <person name="Cannon C."/>
            <person name="Castanera R."/>
            <person name="Culley D.E."/>
            <person name="Daum C."/>
            <person name="Ezra D."/>
            <person name="Gonzalez J.B."/>
            <person name="Henrissat B."/>
            <person name="Kuo A."/>
            <person name="Liang C."/>
            <person name="Lipzen A."/>
            <person name="Lutzoni F."/>
            <person name="Magnuson J."/>
            <person name="Mondo S."/>
            <person name="Nolan M."/>
            <person name="Ohm R."/>
            <person name="Pangilinan J."/>
            <person name="Park H.-J.H."/>
            <person name="Ramirez L."/>
            <person name="Alfaro M."/>
            <person name="Sun H."/>
            <person name="Tritt A."/>
            <person name="Yoshinaga Y."/>
            <person name="Zwiers L.-H.L."/>
            <person name="Turgeon B.G."/>
            <person name="Goodwin S.B."/>
            <person name="Spatafora J.W."/>
            <person name="Crous P.W."/>
            <person name="Grigoriev I.V."/>
        </authorList>
    </citation>
    <scope>NUCLEOTIDE SEQUENCE [LARGE SCALE GENOMIC DNA]</scope>
    <source>
        <strain evidence="7 8">CBS 611.86</strain>
    </source>
</reference>
<protein>
    <recommendedName>
        <fullName evidence="6">FAD-binding domain-containing protein</fullName>
    </recommendedName>
</protein>
<dbReference type="PRINTS" id="PR00420">
    <property type="entry name" value="RNGMNOXGNASE"/>
</dbReference>
<name>A0A7C8I822_9PLEO</name>
<gene>
    <name evidence="7" type="ORF">BDV95DRAFT_582364</name>
</gene>